<evidence type="ECO:0000313" key="3">
    <source>
        <dbReference type="Proteomes" id="UP000238093"/>
    </source>
</evidence>
<dbReference type="GO" id="GO:0007165">
    <property type="term" value="P:signal transduction"/>
    <property type="evidence" value="ECO:0007669"/>
    <property type="project" value="InterPro"/>
</dbReference>
<dbReference type="InterPro" id="IPR000157">
    <property type="entry name" value="TIR_dom"/>
</dbReference>
<proteinExistence type="predicted"/>
<feature type="domain" description="TIR" evidence="1">
    <location>
        <begin position="10"/>
        <end position="152"/>
    </location>
</feature>
<gene>
    <name evidence="2" type="ORF">CFBP6411_04396</name>
</gene>
<dbReference type="Pfam" id="PF13676">
    <property type="entry name" value="TIR_2"/>
    <property type="match status" value="1"/>
</dbReference>
<evidence type="ECO:0000259" key="1">
    <source>
        <dbReference type="PROSITE" id="PS50104"/>
    </source>
</evidence>
<accession>A0A2K4WIM7</accession>
<dbReference type="EMBL" id="LT963408">
    <property type="protein sequence ID" value="SOS35753.1"/>
    <property type="molecule type" value="Genomic_DNA"/>
</dbReference>
<dbReference type="InterPro" id="IPR035897">
    <property type="entry name" value="Toll_tir_struct_dom_sf"/>
</dbReference>
<evidence type="ECO:0000313" key="2">
    <source>
        <dbReference type="EMBL" id="SOS35753.1"/>
    </source>
</evidence>
<reference evidence="2 3" key="1">
    <citation type="submission" date="2017-11" db="EMBL/GenBank/DDBJ databases">
        <authorList>
            <person name="Han C.G."/>
        </authorList>
    </citation>
    <scope>NUCLEOTIDE SEQUENCE [LARGE SCALE GENOMIC DNA]</scope>
    <source>
        <strain evidence="2">CFBP6411</strain>
    </source>
</reference>
<dbReference type="AlphaFoldDB" id="A0A2K4WIM7"/>
<organism evidence="2 3">
    <name type="scientific">Pseudomonas syringae group genomosp. 3</name>
    <dbReference type="NCBI Taxonomy" id="251701"/>
    <lineage>
        <taxon>Bacteria</taxon>
        <taxon>Pseudomonadati</taxon>
        <taxon>Pseudomonadota</taxon>
        <taxon>Gammaproteobacteria</taxon>
        <taxon>Pseudomonadales</taxon>
        <taxon>Pseudomonadaceae</taxon>
        <taxon>Pseudomonas</taxon>
    </lineage>
</organism>
<dbReference type="PROSITE" id="PS50104">
    <property type="entry name" value="TIR"/>
    <property type="match status" value="1"/>
</dbReference>
<dbReference type="Proteomes" id="UP000238093">
    <property type="component" value="Chromosome I"/>
</dbReference>
<sequence length="333" mass="37565">MSANLRGVITLPNVFFSYCHADEGLRDQLEKQLSMLKRQGVIETWHDRRINAGQEIDAAIDEHINTDEIILLLVSPDFIASDYCYNVEMTRAMERHDAKQAIVIPVILRACDWHYAPFGKLLGTPSDGKPVTLWTDRDQAFLQVAKEVRKAAEKWRTDKPVAPPRSVRPDYAMPGAAALNPSPGPRSSNLRLAKSFTQLDKDQFQFDSFEYIARYFENSLAELQARNEGYQGVFRRIDGNRFSATIYKDGRDIAKASVFVGGQLGAGIYYSQGDSFNGGSFNEALHVESDDQILYWRTMGMASFRSPKDQKLSQEGAAEALWDIVISPLQRSR</sequence>
<dbReference type="SUPFAM" id="SSF52200">
    <property type="entry name" value="Toll/Interleukin receptor TIR domain"/>
    <property type="match status" value="1"/>
</dbReference>
<dbReference type="Gene3D" id="3.40.50.10140">
    <property type="entry name" value="Toll/interleukin-1 receptor homology (TIR) domain"/>
    <property type="match status" value="1"/>
</dbReference>
<dbReference type="SMART" id="SM00255">
    <property type="entry name" value="TIR"/>
    <property type="match status" value="1"/>
</dbReference>
<protein>
    <recommendedName>
        <fullName evidence="1">TIR domain-containing protein</fullName>
    </recommendedName>
</protein>
<name>A0A2K4WIM7_9PSED</name>